<feature type="compositionally biased region" description="Basic residues" evidence="1">
    <location>
        <begin position="1"/>
        <end position="24"/>
    </location>
</feature>
<feature type="compositionally biased region" description="Basic residues" evidence="1">
    <location>
        <begin position="61"/>
        <end position="82"/>
    </location>
</feature>
<protein>
    <submittedName>
        <fullName evidence="2">Uncharacterized protein</fullName>
    </submittedName>
</protein>
<feature type="region of interest" description="Disordered" evidence="1">
    <location>
        <begin position="1"/>
        <end position="158"/>
    </location>
</feature>
<feature type="non-terminal residue" evidence="2">
    <location>
        <position position="158"/>
    </location>
</feature>
<dbReference type="EMBL" id="CADCUY010000442">
    <property type="protein sequence ID" value="CAA9422385.1"/>
    <property type="molecule type" value="Genomic_DNA"/>
</dbReference>
<feature type="compositionally biased region" description="Basic and acidic residues" evidence="1">
    <location>
        <begin position="102"/>
        <end position="111"/>
    </location>
</feature>
<dbReference type="AlphaFoldDB" id="A0A6J4PUS7"/>
<feature type="non-terminal residue" evidence="2">
    <location>
        <position position="1"/>
    </location>
</feature>
<accession>A0A6J4PUS7</accession>
<name>A0A6J4PUS7_9ACTN</name>
<organism evidence="2">
    <name type="scientific">uncultured Quadrisphaera sp</name>
    <dbReference type="NCBI Taxonomy" id="904978"/>
    <lineage>
        <taxon>Bacteria</taxon>
        <taxon>Bacillati</taxon>
        <taxon>Actinomycetota</taxon>
        <taxon>Actinomycetes</taxon>
        <taxon>Kineosporiales</taxon>
        <taxon>Kineosporiaceae</taxon>
        <taxon>Quadrisphaera</taxon>
        <taxon>environmental samples</taxon>
    </lineage>
</organism>
<evidence type="ECO:0000313" key="2">
    <source>
        <dbReference type="EMBL" id="CAA9422385.1"/>
    </source>
</evidence>
<feature type="compositionally biased region" description="Basic residues" evidence="1">
    <location>
        <begin position="127"/>
        <end position="139"/>
    </location>
</feature>
<evidence type="ECO:0000256" key="1">
    <source>
        <dbReference type="SAM" id="MobiDB-lite"/>
    </source>
</evidence>
<gene>
    <name evidence="2" type="ORF">AVDCRST_MAG35-2078</name>
</gene>
<proteinExistence type="predicted"/>
<sequence length="158" mass="16917">DPAHARHPRRARARHRRHPARRSGGRAGHPGARAGHHVPARARSCGPCAGAARPPPGAGRLPRHRGRRRHLRHPARGGHRAARPCLLGRPAPGEPDGLPPPRDPRPGERHVGPARRPVGQRELGGRRAGHPRGAARRRPGPAGDRGHVVPARGGRGRL</sequence>
<reference evidence="2" key="1">
    <citation type="submission" date="2020-02" db="EMBL/GenBank/DDBJ databases">
        <authorList>
            <person name="Meier V. D."/>
        </authorList>
    </citation>
    <scope>NUCLEOTIDE SEQUENCE</scope>
    <source>
        <strain evidence="2">AVDCRST_MAG35</strain>
    </source>
</reference>